<evidence type="ECO:0000256" key="3">
    <source>
        <dbReference type="ARBA" id="ARBA00023163"/>
    </source>
</evidence>
<dbReference type="GO" id="GO:0003700">
    <property type="term" value="F:DNA-binding transcription factor activity"/>
    <property type="evidence" value="ECO:0007669"/>
    <property type="project" value="TreeGrafter"/>
</dbReference>
<feature type="domain" description="IclR-ED" evidence="5">
    <location>
        <begin position="78"/>
        <end position="252"/>
    </location>
</feature>
<keyword evidence="7" id="KW-1185">Reference proteome</keyword>
<dbReference type="Pfam" id="PF01614">
    <property type="entry name" value="IclR_C"/>
    <property type="match status" value="1"/>
</dbReference>
<name>A0A919Q6S6_9ACTN</name>
<evidence type="ECO:0000313" key="6">
    <source>
        <dbReference type="EMBL" id="GIH22626.1"/>
    </source>
</evidence>
<dbReference type="InterPro" id="IPR029016">
    <property type="entry name" value="GAF-like_dom_sf"/>
</dbReference>
<dbReference type="InterPro" id="IPR005471">
    <property type="entry name" value="Tscrpt_reg_IclR_N"/>
</dbReference>
<accession>A0A919Q6S6</accession>
<organism evidence="6 7">
    <name type="scientific">Acrocarpospora phusangensis</name>
    <dbReference type="NCBI Taxonomy" id="1070424"/>
    <lineage>
        <taxon>Bacteria</taxon>
        <taxon>Bacillati</taxon>
        <taxon>Actinomycetota</taxon>
        <taxon>Actinomycetes</taxon>
        <taxon>Streptosporangiales</taxon>
        <taxon>Streptosporangiaceae</taxon>
        <taxon>Acrocarpospora</taxon>
    </lineage>
</organism>
<dbReference type="SMART" id="SM00346">
    <property type="entry name" value="HTH_ICLR"/>
    <property type="match status" value="1"/>
</dbReference>
<protein>
    <submittedName>
        <fullName evidence="6">IclR family transcriptional regulator</fullName>
    </submittedName>
</protein>
<evidence type="ECO:0000256" key="2">
    <source>
        <dbReference type="ARBA" id="ARBA00023125"/>
    </source>
</evidence>
<dbReference type="Gene3D" id="1.10.10.10">
    <property type="entry name" value="Winged helix-like DNA-binding domain superfamily/Winged helix DNA-binding domain"/>
    <property type="match status" value="1"/>
</dbReference>
<dbReference type="PROSITE" id="PS51077">
    <property type="entry name" value="HTH_ICLR"/>
    <property type="match status" value="1"/>
</dbReference>
<dbReference type="RefSeq" id="WP_204039463.1">
    <property type="nucleotide sequence ID" value="NZ_BOOA01000005.1"/>
</dbReference>
<dbReference type="GO" id="GO:0045892">
    <property type="term" value="P:negative regulation of DNA-templated transcription"/>
    <property type="evidence" value="ECO:0007669"/>
    <property type="project" value="TreeGrafter"/>
</dbReference>
<keyword evidence="1" id="KW-0805">Transcription regulation</keyword>
<dbReference type="InterPro" id="IPR050707">
    <property type="entry name" value="HTH_MetabolicPath_Reg"/>
</dbReference>
<dbReference type="GO" id="GO:0003677">
    <property type="term" value="F:DNA binding"/>
    <property type="evidence" value="ECO:0007669"/>
    <property type="project" value="UniProtKB-KW"/>
</dbReference>
<dbReference type="InterPro" id="IPR036388">
    <property type="entry name" value="WH-like_DNA-bd_sf"/>
</dbReference>
<evidence type="ECO:0000313" key="7">
    <source>
        <dbReference type="Proteomes" id="UP000640052"/>
    </source>
</evidence>
<dbReference type="PROSITE" id="PS51078">
    <property type="entry name" value="ICLR_ED"/>
    <property type="match status" value="1"/>
</dbReference>
<proteinExistence type="predicted"/>
<comment type="caution">
    <text evidence="6">The sequence shown here is derived from an EMBL/GenBank/DDBJ whole genome shotgun (WGS) entry which is preliminary data.</text>
</comment>
<dbReference type="Pfam" id="PF09339">
    <property type="entry name" value="HTH_IclR"/>
    <property type="match status" value="1"/>
</dbReference>
<dbReference type="Proteomes" id="UP000640052">
    <property type="component" value="Unassembled WGS sequence"/>
</dbReference>
<evidence type="ECO:0000259" key="5">
    <source>
        <dbReference type="PROSITE" id="PS51078"/>
    </source>
</evidence>
<dbReference type="PANTHER" id="PTHR30136">
    <property type="entry name" value="HELIX-TURN-HELIX TRANSCRIPTIONAL REGULATOR, ICLR FAMILY"/>
    <property type="match status" value="1"/>
</dbReference>
<evidence type="ECO:0000256" key="1">
    <source>
        <dbReference type="ARBA" id="ARBA00023015"/>
    </source>
</evidence>
<sequence length="252" mass="26437">MSVESNGRHPAAVAADLAPIQSIDRAANVLALLNQDTPVLTAAFVAERLGLNRTTARRYLQSLQRAGFLSPSFGPGPLLDQLSSLVSVRQQILTFAPAIMRQLSDSTGLTTVLSFLGRTGAVVTLVEEAGQGTIILTVRVGTVLELKAAQTRVLLAFASDPAAVTRAHAALSPAEAARERDTLAGVRRHRLAWADLGREGLASAAVPVFATHEVQAAMAMLGTTAMLGPDRSAERVAALEQAAQTLSSMIAR</sequence>
<dbReference type="SUPFAM" id="SSF46785">
    <property type="entry name" value="Winged helix' DNA-binding domain"/>
    <property type="match status" value="1"/>
</dbReference>
<dbReference type="InterPro" id="IPR014757">
    <property type="entry name" value="Tscrpt_reg_IclR_C"/>
</dbReference>
<dbReference type="SUPFAM" id="SSF55781">
    <property type="entry name" value="GAF domain-like"/>
    <property type="match status" value="1"/>
</dbReference>
<keyword evidence="2" id="KW-0238">DNA-binding</keyword>
<feature type="domain" description="HTH iclR-type" evidence="4">
    <location>
        <begin position="20"/>
        <end position="77"/>
    </location>
</feature>
<dbReference type="AlphaFoldDB" id="A0A919Q6S6"/>
<gene>
    <name evidence="6" type="ORF">Aph01nite_09360</name>
</gene>
<keyword evidence="3" id="KW-0804">Transcription</keyword>
<reference evidence="6" key="1">
    <citation type="submission" date="2021-01" db="EMBL/GenBank/DDBJ databases">
        <title>Whole genome shotgun sequence of Acrocarpospora phusangensis NBRC 108782.</title>
        <authorList>
            <person name="Komaki H."/>
            <person name="Tamura T."/>
        </authorList>
    </citation>
    <scope>NUCLEOTIDE SEQUENCE</scope>
    <source>
        <strain evidence="6">NBRC 108782</strain>
    </source>
</reference>
<dbReference type="PANTHER" id="PTHR30136:SF8">
    <property type="entry name" value="TRANSCRIPTIONAL REGULATORY PROTEIN"/>
    <property type="match status" value="1"/>
</dbReference>
<dbReference type="InterPro" id="IPR036390">
    <property type="entry name" value="WH_DNA-bd_sf"/>
</dbReference>
<dbReference type="Gene3D" id="3.30.450.40">
    <property type="match status" value="1"/>
</dbReference>
<evidence type="ECO:0000259" key="4">
    <source>
        <dbReference type="PROSITE" id="PS51077"/>
    </source>
</evidence>
<dbReference type="EMBL" id="BOOA01000005">
    <property type="protein sequence ID" value="GIH22626.1"/>
    <property type="molecule type" value="Genomic_DNA"/>
</dbReference>